<keyword evidence="1" id="KW-1133">Transmembrane helix</keyword>
<proteinExistence type="predicted"/>
<protein>
    <submittedName>
        <fullName evidence="2">Uncharacterized protein</fullName>
    </submittedName>
</protein>
<dbReference type="RefSeq" id="WP_139229731.1">
    <property type="nucleotide sequence ID" value="NZ_FOYS01000004.1"/>
</dbReference>
<evidence type="ECO:0000313" key="2">
    <source>
        <dbReference type="EMBL" id="SFR61043.1"/>
    </source>
</evidence>
<gene>
    <name evidence="2" type="ORF">SAMN04488124_2745</name>
</gene>
<keyword evidence="1" id="KW-0812">Transmembrane</keyword>
<name>A0A1I6I2V7_9EURY</name>
<organism evidence="2 3">
    <name type="scientific">Halogeometricum limi</name>
    <dbReference type="NCBI Taxonomy" id="555875"/>
    <lineage>
        <taxon>Archaea</taxon>
        <taxon>Methanobacteriati</taxon>
        <taxon>Methanobacteriota</taxon>
        <taxon>Stenosarchaea group</taxon>
        <taxon>Halobacteria</taxon>
        <taxon>Halobacteriales</taxon>
        <taxon>Haloferacaceae</taxon>
        <taxon>Halogeometricum</taxon>
    </lineage>
</organism>
<evidence type="ECO:0000313" key="3">
    <source>
        <dbReference type="Proteomes" id="UP000243250"/>
    </source>
</evidence>
<keyword evidence="1" id="KW-0472">Membrane</keyword>
<evidence type="ECO:0000256" key="1">
    <source>
        <dbReference type="SAM" id="Phobius"/>
    </source>
</evidence>
<accession>A0A1I6I2V7</accession>
<dbReference type="OrthoDB" id="307739at2157"/>
<dbReference type="AlphaFoldDB" id="A0A1I6I2V7"/>
<dbReference type="Proteomes" id="UP000243250">
    <property type="component" value="Unassembled WGS sequence"/>
</dbReference>
<keyword evidence="3" id="KW-1185">Reference proteome</keyword>
<feature type="transmembrane region" description="Helical" evidence="1">
    <location>
        <begin position="117"/>
        <end position="135"/>
    </location>
</feature>
<reference evidence="3" key="1">
    <citation type="submission" date="2016-10" db="EMBL/GenBank/DDBJ databases">
        <authorList>
            <person name="Varghese N."/>
            <person name="Submissions S."/>
        </authorList>
    </citation>
    <scope>NUCLEOTIDE SEQUENCE [LARGE SCALE GENOMIC DNA]</scope>
    <source>
        <strain evidence="3">CGMCC 1.8711</strain>
    </source>
</reference>
<sequence>MTDDTSEPRPYDHVAGDGDALARGTFRVVGRADESAADGEDDTASVTLLRVADASGRRVHSGELVSVSAAAFASLEPAANPDEASGFTTWGLVLLGGLVVTFGTHPLVLSATGAPEGVVSLVGVALFAVGLVRVFRNRR</sequence>
<dbReference type="EMBL" id="FOYS01000004">
    <property type="protein sequence ID" value="SFR61043.1"/>
    <property type="molecule type" value="Genomic_DNA"/>
</dbReference>
<feature type="transmembrane region" description="Helical" evidence="1">
    <location>
        <begin position="90"/>
        <end position="111"/>
    </location>
</feature>